<proteinExistence type="predicted"/>
<dbReference type="EMBL" id="CAJVPQ010004368">
    <property type="protein sequence ID" value="CAG8650003.1"/>
    <property type="molecule type" value="Genomic_DNA"/>
</dbReference>
<dbReference type="Proteomes" id="UP000789570">
    <property type="component" value="Unassembled WGS sequence"/>
</dbReference>
<keyword evidence="2" id="KW-1185">Reference proteome</keyword>
<sequence length="358" mass="41874">MNTNNWVDLKAAKKLPDYVIVECAHLKILPLEQYYPEEGLRFLNKSPLALVLRIITNEICIVLIEKKKEISLPLEHLFRFTINERRDIELEMKRGFKKFYYEYPLGELGFRIQIAMDPLGGFLDKITTIVFSPWYYVEDEIYLRLTCEMRRLRFNKPKESSEKQTIKQLIRFQEPSNQLQHKESLENEFVSVSRQLNHDRSFNQDQEQPNVTNEVEPVRSHFASFIERNKTNTENTMDLPTDDSPKASGVSNKCLLDMNCRELMSFLNNKPEVEDSISITRPSNKELFTNKQYESEITYSGTMCAAENGIDDRINLVDEEDWIVARFEAKEAMSNKIVFTGFNINVLALIDKVQFGPR</sequence>
<protein>
    <submittedName>
        <fullName evidence="1">9104_t:CDS:1</fullName>
    </submittedName>
</protein>
<dbReference type="AlphaFoldDB" id="A0A9N9DUY5"/>
<evidence type="ECO:0000313" key="1">
    <source>
        <dbReference type="EMBL" id="CAG8650003.1"/>
    </source>
</evidence>
<comment type="caution">
    <text evidence="1">The sequence shown here is derived from an EMBL/GenBank/DDBJ whole genome shotgun (WGS) entry which is preliminary data.</text>
</comment>
<evidence type="ECO:0000313" key="2">
    <source>
        <dbReference type="Proteomes" id="UP000789570"/>
    </source>
</evidence>
<gene>
    <name evidence="1" type="ORF">FCALED_LOCUS11015</name>
</gene>
<organism evidence="1 2">
    <name type="scientific">Funneliformis caledonium</name>
    <dbReference type="NCBI Taxonomy" id="1117310"/>
    <lineage>
        <taxon>Eukaryota</taxon>
        <taxon>Fungi</taxon>
        <taxon>Fungi incertae sedis</taxon>
        <taxon>Mucoromycota</taxon>
        <taxon>Glomeromycotina</taxon>
        <taxon>Glomeromycetes</taxon>
        <taxon>Glomerales</taxon>
        <taxon>Glomeraceae</taxon>
        <taxon>Funneliformis</taxon>
    </lineage>
</organism>
<name>A0A9N9DUY5_9GLOM</name>
<reference evidence="1" key="1">
    <citation type="submission" date="2021-06" db="EMBL/GenBank/DDBJ databases">
        <authorList>
            <person name="Kallberg Y."/>
            <person name="Tangrot J."/>
            <person name="Rosling A."/>
        </authorList>
    </citation>
    <scope>NUCLEOTIDE SEQUENCE</scope>
    <source>
        <strain evidence="1">UK204</strain>
    </source>
</reference>
<accession>A0A9N9DUY5</accession>
<dbReference type="OrthoDB" id="2385084at2759"/>